<keyword evidence="3" id="KW-1185">Reference proteome</keyword>
<accession>A0AAD9PMV6</accession>
<feature type="transmembrane region" description="Helical" evidence="1">
    <location>
        <begin position="12"/>
        <end position="29"/>
    </location>
</feature>
<protein>
    <submittedName>
        <fullName evidence="2">Uncharacterized protein</fullName>
    </submittedName>
</protein>
<reference evidence="2" key="1">
    <citation type="journal article" date="2023" name="Nat. Microbiol.">
        <title>Babesia duncani multi-omics identifies virulence factors and drug targets.</title>
        <authorList>
            <person name="Singh P."/>
            <person name="Lonardi S."/>
            <person name="Liang Q."/>
            <person name="Vydyam P."/>
            <person name="Khabirova E."/>
            <person name="Fang T."/>
            <person name="Gihaz S."/>
            <person name="Thekkiniath J."/>
            <person name="Munshi M."/>
            <person name="Abel S."/>
            <person name="Ciampossin L."/>
            <person name="Batugedara G."/>
            <person name="Gupta M."/>
            <person name="Lu X.M."/>
            <person name="Lenz T."/>
            <person name="Chakravarty S."/>
            <person name="Cornillot E."/>
            <person name="Hu Y."/>
            <person name="Ma W."/>
            <person name="Gonzalez L.M."/>
            <person name="Sanchez S."/>
            <person name="Estrada K."/>
            <person name="Sanchez-Flores A."/>
            <person name="Montero E."/>
            <person name="Harb O.S."/>
            <person name="Le Roch K.G."/>
            <person name="Mamoun C.B."/>
        </authorList>
    </citation>
    <scope>NUCLEOTIDE SEQUENCE</scope>
    <source>
        <strain evidence="2">WA1</strain>
    </source>
</reference>
<keyword evidence="1" id="KW-1133">Transmembrane helix</keyword>
<dbReference type="GeneID" id="94334895"/>
<name>A0AAD9PMV6_9APIC</name>
<organism evidence="2 3">
    <name type="scientific">Babesia duncani</name>
    <dbReference type="NCBI Taxonomy" id="323732"/>
    <lineage>
        <taxon>Eukaryota</taxon>
        <taxon>Sar</taxon>
        <taxon>Alveolata</taxon>
        <taxon>Apicomplexa</taxon>
        <taxon>Aconoidasida</taxon>
        <taxon>Piroplasmida</taxon>
        <taxon>Babesiidae</taxon>
        <taxon>Babesia</taxon>
    </lineage>
</organism>
<gene>
    <name evidence="2" type="ORF">BdWA1_000597</name>
</gene>
<evidence type="ECO:0000256" key="1">
    <source>
        <dbReference type="SAM" id="Phobius"/>
    </source>
</evidence>
<keyword evidence="1" id="KW-0472">Membrane</keyword>
<proteinExistence type="predicted"/>
<evidence type="ECO:0000313" key="3">
    <source>
        <dbReference type="Proteomes" id="UP001214638"/>
    </source>
</evidence>
<dbReference type="KEGG" id="bdw:94334895"/>
<comment type="caution">
    <text evidence="2">The sequence shown here is derived from an EMBL/GenBank/DDBJ whole genome shotgun (WGS) entry which is preliminary data.</text>
</comment>
<dbReference type="AlphaFoldDB" id="A0AAD9PMV6"/>
<keyword evidence="1" id="KW-0812">Transmembrane</keyword>
<dbReference type="RefSeq" id="XP_067804437.1">
    <property type="nucleotide sequence ID" value="XM_067945646.1"/>
</dbReference>
<sequence>MSAQSKDIKSEFLACIAAAAVAWFLWDSTKKKRASFLYSLFSSGNTIDNIYKLLPILRKNAKVLFLIFNDVASAINSLSSNKDTSTDFKISRDVVKSILSQESVQKRLTDAQNEVFREFGIDQYELQSAIERFSQDDQVQMYINGVELMYNKVLDGGYPQCPGIEICETLTKQRILEILERICQTKFEYLKSNNGEIMAESIETRIIHEEMSKLGFTNTFESLVAFKNTENCFQYDFDFIKDKVCIIDRMYSHHEVPKEVDEDVLHVTQEDLNIMLDTMDAHVPLYLILFAKEPDVSYIKHVKDVIGNIGDAVLVWMLAHEQKRVECTEYPALVLLKNGKLEVSCE</sequence>
<evidence type="ECO:0000313" key="2">
    <source>
        <dbReference type="EMBL" id="KAK2197595.1"/>
    </source>
</evidence>
<dbReference type="Proteomes" id="UP001214638">
    <property type="component" value="Unassembled WGS sequence"/>
</dbReference>
<dbReference type="EMBL" id="JALLKP010000001">
    <property type="protein sequence ID" value="KAK2197595.1"/>
    <property type="molecule type" value="Genomic_DNA"/>
</dbReference>